<dbReference type="Pfam" id="PF16957">
    <property type="entry name" value="Mal_decarbox_Al"/>
    <property type="match status" value="1"/>
</dbReference>
<reference evidence="1 2" key="1">
    <citation type="submission" date="2018-10" db="EMBL/GenBank/DDBJ databases">
        <title>Draft genome of Mycobacterium hodleri strain B.</title>
        <authorList>
            <person name="Amande T.J."/>
            <person name="Mcgenity T.J."/>
        </authorList>
    </citation>
    <scope>NUCLEOTIDE SEQUENCE [LARGE SCALE GENOMIC DNA]</scope>
    <source>
        <strain evidence="1 2">B</strain>
    </source>
</reference>
<comment type="caution">
    <text evidence="1">The sequence shown here is derived from an EMBL/GenBank/DDBJ whole genome shotgun (WGS) entry which is preliminary data.</text>
</comment>
<proteinExistence type="predicted"/>
<organism evidence="1 2">
    <name type="scientific">Mycolicibacterium hodleri</name>
    <dbReference type="NCBI Taxonomy" id="49897"/>
    <lineage>
        <taxon>Bacteria</taxon>
        <taxon>Bacillati</taxon>
        <taxon>Actinomycetota</taxon>
        <taxon>Actinomycetes</taxon>
        <taxon>Mycobacteriales</taxon>
        <taxon>Mycobacteriaceae</taxon>
        <taxon>Mycolicibacterium</taxon>
    </lineage>
</organism>
<gene>
    <name evidence="1" type="primary">mdcA</name>
    <name evidence="1" type="ORF">D8S82_19225</name>
</gene>
<evidence type="ECO:0000313" key="2">
    <source>
        <dbReference type="Proteomes" id="UP000315759"/>
    </source>
</evidence>
<dbReference type="Gene3D" id="3.40.1080.10">
    <property type="entry name" value="Glutaconate Coenzyme A-transferase"/>
    <property type="match status" value="1"/>
</dbReference>
<dbReference type="GO" id="GO:0016740">
    <property type="term" value="F:transferase activity"/>
    <property type="evidence" value="ECO:0007669"/>
    <property type="project" value="InterPro"/>
</dbReference>
<name>A0A544VY76_9MYCO</name>
<dbReference type="InterPro" id="IPR005777">
    <property type="entry name" value="MadA"/>
</dbReference>
<evidence type="ECO:0000313" key="1">
    <source>
        <dbReference type="EMBL" id="TQR84940.1"/>
    </source>
</evidence>
<dbReference type="InterPro" id="IPR037171">
    <property type="entry name" value="NagB/RpiA_transferase-like"/>
</dbReference>
<accession>A0A544VY76</accession>
<sequence length="545" mass="59219">MTIWDTRRTAKAERMTAGSAYSTGKVVDPAKLGDLLQDVIRPGDRVALEGDNQKQADFLSRTLADCDPNRLNKLHMLISSVSRSEHLDLFERGIADKLDLAYAGPQSVRIAQMVEDGTVQIGAIHTYVELYARMFVDLAPDVVLLCAEQADRDGNLYTGANTEDTPTIAEAAAFHDGVVIVQANEIVDTASLPRVDIPGSWVDFVVQADRPFFLEPLFTRDPRHIGPVEILKAMIAIRGVYERHQVVSLNHGVGFDTAAIELLLPTYGEQLGLKGRIARHWVLNPHPTLIPAIESGWVESIHSFGGESGMNRYAAARPDVFFTGADGSLRSNRVLAQLAGQYAIDMFIGSSLQIDAEANSSTVTDGRLSGFGGAPNMGHDPHGRRHSSAAWLDLAHGEGASRRGRKLVVQMAQTFRAGGVPTFVETLDAVEVGKQAGMPLPPVMIYGDDVSHVVTEEGVAYLYKAHSLDDRRAALAAVAGVTPVGRTSDARRVEGLRRDGLVAFPEDLQVETRLADRSLLAARSIEDLVAWSGGLYDPPSQFRDW</sequence>
<dbReference type="SUPFAM" id="SSF100950">
    <property type="entry name" value="NagB/RpiA/CoA transferase-like"/>
    <property type="match status" value="2"/>
</dbReference>
<dbReference type="NCBIfam" id="TIGR01110">
    <property type="entry name" value="mdcA"/>
    <property type="match status" value="1"/>
</dbReference>
<dbReference type="EMBL" id="VIFX01000025">
    <property type="protein sequence ID" value="TQR84940.1"/>
    <property type="molecule type" value="Genomic_DNA"/>
</dbReference>
<dbReference type="RefSeq" id="WP_142553637.1">
    <property type="nucleotide sequence ID" value="NZ_VIFX01000025.1"/>
</dbReference>
<protein>
    <submittedName>
        <fullName evidence="1">Malonate decarboxylase subunit alpha</fullName>
    </submittedName>
</protein>
<keyword evidence="2" id="KW-1185">Reference proteome</keyword>
<dbReference type="PANTHER" id="PTHR43293:SF2">
    <property type="entry name" value="MALONATE DECARBOXYLASE ALPHA SUBUNIT"/>
    <property type="match status" value="1"/>
</dbReference>
<dbReference type="AlphaFoldDB" id="A0A544VY76"/>
<dbReference type="PANTHER" id="PTHR43293">
    <property type="entry name" value="ACETATE COA-TRANSFERASE YDIF"/>
    <property type="match status" value="1"/>
</dbReference>
<dbReference type="Proteomes" id="UP000315759">
    <property type="component" value="Unassembled WGS sequence"/>
</dbReference>